<accession>T1JX54</accession>
<feature type="compositionally biased region" description="Acidic residues" evidence="1">
    <location>
        <begin position="215"/>
        <end position="227"/>
    </location>
</feature>
<protein>
    <submittedName>
        <fullName evidence="2">Uncharacterized protein</fullName>
    </submittedName>
</protein>
<reference evidence="3" key="1">
    <citation type="submission" date="2011-08" db="EMBL/GenBank/DDBJ databases">
        <authorList>
            <person name="Rombauts S."/>
        </authorList>
    </citation>
    <scope>NUCLEOTIDE SEQUENCE</scope>
    <source>
        <strain evidence="3">London</strain>
    </source>
</reference>
<proteinExistence type="predicted"/>
<keyword evidence="3" id="KW-1185">Reference proteome</keyword>
<dbReference type="EMBL" id="CAEY01000824">
    <property type="status" value="NOT_ANNOTATED_CDS"/>
    <property type="molecule type" value="Genomic_DNA"/>
</dbReference>
<reference evidence="2" key="2">
    <citation type="submission" date="2015-06" db="UniProtKB">
        <authorList>
            <consortium name="EnsemblMetazoa"/>
        </authorList>
    </citation>
    <scope>IDENTIFICATION</scope>
</reference>
<organism evidence="2 3">
    <name type="scientific">Tetranychus urticae</name>
    <name type="common">Two-spotted spider mite</name>
    <dbReference type="NCBI Taxonomy" id="32264"/>
    <lineage>
        <taxon>Eukaryota</taxon>
        <taxon>Metazoa</taxon>
        <taxon>Ecdysozoa</taxon>
        <taxon>Arthropoda</taxon>
        <taxon>Chelicerata</taxon>
        <taxon>Arachnida</taxon>
        <taxon>Acari</taxon>
        <taxon>Acariformes</taxon>
        <taxon>Trombidiformes</taxon>
        <taxon>Prostigmata</taxon>
        <taxon>Eleutherengona</taxon>
        <taxon>Raphignathae</taxon>
        <taxon>Tetranychoidea</taxon>
        <taxon>Tetranychidae</taxon>
        <taxon>Tetranychus</taxon>
    </lineage>
</organism>
<feature type="compositionally biased region" description="Basic residues" evidence="1">
    <location>
        <begin position="121"/>
        <end position="132"/>
    </location>
</feature>
<feature type="compositionally biased region" description="Acidic residues" evidence="1">
    <location>
        <begin position="181"/>
        <end position="196"/>
    </location>
</feature>
<dbReference type="AlphaFoldDB" id="T1JX54"/>
<dbReference type="Proteomes" id="UP000015104">
    <property type="component" value="Unassembled WGS sequence"/>
</dbReference>
<dbReference type="EnsemblMetazoa" id="tetur02g10740.1">
    <property type="protein sequence ID" value="tetur02g10740.1"/>
    <property type="gene ID" value="tetur02g10740"/>
</dbReference>
<feature type="region of interest" description="Disordered" evidence="1">
    <location>
        <begin position="120"/>
        <end position="147"/>
    </location>
</feature>
<dbReference type="HOGENOM" id="CLU_1108321_0_0_1"/>
<name>T1JX54_TETUR</name>
<evidence type="ECO:0000313" key="2">
    <source>
        <dbReference type="EnsemblMetazoa" id="tetur02g10740.1"/>
    </source>
</evidence>
<feature type="region of interest" description="Disordered" evidence="1">
    <location>
        <begin position="162"/>
        <end position="232"/>
    </location>
</feature>
<evidence type="ECO:0000256" key="1">
    <source>
        <dbReference type="SAM" id="MobiDB-lite"/>
    </source>
</evidence>
<evidence type="ECO:0000313" key="3">
    <source>
        <dbReference type="Proteomes" id="UP000015104"/>
    </source>
</evidence>
<sequence>MISDSTSPLSKLVFYTKGFVLIVISLTINNIKLNQGVLTTRVPLNGLSNGHHIPDAPVNFLISPSLLSSHQTLSPPQLSTIETSKFFQKANPSYDNLGESIAKTILHSFHLIDDDSEIRPKRNNNVRRKKTKLRDNQSPNEAIAVYRGGEDQGTSFILKESIKSENESPSIDGSSGYILQDDSENENGALTDDEEILSILEQNAKKRKKQKKVDNDEDDDSADEGDDAPVKAKPGRYVIKKIFKGKNGRIP</sequence>